<accession>A0A6A4RIC3</accession>
<evidence type="ECO:0000313" key="3">
    <source>
        <dbReference type="Proteomes" id="UP000438429"/>
    </source>
</evidence>
<evidence type="ECO:0000313" key="2">
    <source>
        <dbReference type="EMBL" id="KAF0021613.1"/>
    </source>
</evidence>
<feature type="region of interest" description="Disordered" evidence="1">
    <location>
        <begin position="108"/>
        <end position="134"/>
    </location>
</feature>
<name>A0A6A4RIC3_SCOMX</name>
<sequence>MFLCSDTIGLQQQLEELQIKLVTLEKKTVDYESMQVELEEKKRALMVYGQMSEKMEKLKKENSKTLEENMTLEEQLKNVKELRDTQSVENEQLKREKAEVEQDLLKTQTSLKKSRAQADQVEKLTEDNTKITSM</sequence>
<protein>
    <submittedName>
        <fullName evidence="2">Uncharacterized protein</fullName>
    </submittedName>
</protein>
<organism evidence="2 3">
    <name type="scientific">Scophthalmus maximus</name>
    <name type="common">Turbot</name>
    <name type="synonym">Psetta maxima</name>
    <dbReference type="NCBI Taxonomy" id="52904"/>
    <lineage>
        <taxon>Eukaryota</taxon>
        <taxon>Metazoa</taxon>
        <taxon>Chordata</taxon>
        <taxon>Craniata</taxon>
        <taxon>Vertebrata</taxon>
        <taxon>Euteleostomi</taxon>
        <taxon>Actinopterygii</taxon>
        <taxon>Neopterygii</taxon>
        <taxon>Teleostei</taxon>
        <taxon>Neoteleostei</taxon>
        <taxon>Acanthomorphata</taxon>
        <taxon>Carangaria</taxon>
        <taxon>Pleuronectiformes</taxon>
        <taxon>Pleuronectoidei</taxon>
        <taxon>Scophthalmidae</taxon>
        <taxon>Scophthalmus</taxon>
    </lineage>
</organism>
<reference evidence="2 3" key="1">
    <citation type="submission" date="2019-06" db="EMBL/GenBank/DDBJ databases">
        <title>Draft genomes of female and male turbot (Scophthalmus maximus).</title>
        <authorList>
            <person name="Xu H."/>
            <person name="Xu X.-W."/>
            <person name="Shao C."/>
            <person name="Chen S."/>
        </authorList>
    </citation>
    <scope>NUCLEOTIDE SEQUENCE [LARGE SCALE GENOMIC DNA]</scope>
    <source>
        <strain evidence="2">Ysfricsl-2016a</strain>
        <tissue evidence="2">Blood</tissue>
    </source>
</reference>
<proteinExistence type="predicted"/>
<gene>
    <name evidence="2" type="ORF">F2P81_026134</name>
</gene>
<evidence type="ECO:0000256" key="1">
    <source>
        <dbReference type="SAM" id="MobiDB-lite"/>
    </source>
</evidence>
<dbReference type="Proteomes" id="UP000438429">
    <property type="component" value="Unassembled WGS sequence"/>
</dbReference>
<dbReference type="AlphaFoldDB" id="A0A6A4RIC3"/>
<dbReference type="EMBL" id="VEVO01004055">
    <property type="protein sequence ID" value="KAF0021613.1"/>
    <property type="molecule type" value="Genomic_DNA"/>
</dbReference>
<feature type="compositionally biased region" description="Basic and acidic residues" evidence="1">
    <location>
        <begin position="120"/>
        <end position="134"/>
    </location>
</feature>
<comment type="caution">
    <text evidence="2">The sequence shown here is derived from an EMBL/GenBank/DDBJ whole genome shotgun (WGS) entry which is preliminary data.</text>
</comment>